<keyword evidence="2" id="KW-1133">Transmembrane helix</keyword>
<evidence type="ECO:0000256" key="2">
    <source>
        <dbReference type="SAM" id="Phobius"/>
    </source>
</evidence>
<feature type="transmembrane region" description="Helical" evidence="2">
    <location>
        <begin position="21"/>
        <end position="39"/>
    </location>
</feature>
<feature type="transmembrane region" description="Helical" evidence="2">
    <location>
        <begin position="118"/>
        <end position="139"/>
    </location>
</feature>
<feature type="transmembrane region" description="Helical" evidence="2">
    <location>
        <begin position="159"/>
        <end position="182"/>
    </location>
</feature>
<feature type="compositionally biased region" description="Basic and acidic residues" evidence="1">
    <location>
        <begin position="214"/>
        <end position="225"/>
    </location>
</feature>
<organism evidence="3 4">
    <name type="scientific">Saccharopolyspora taberi</name>
    <dbReference type="NCBI Taxonomy" id="60895"/>
    <lineage>
        <taxon>Bacteria</taxon>
        <taxon>Bacillati</taxon>
        <taxon>Actinomycetota</taxon>
        <taxon>Actinomycetes</taxon>
        <taxon>Pseudonocardiales</taxon>
        <taxon>Pseudonocardiaceae</taxon>
        <taxon>Saccharopolyspora</taxon>
    </lineage>
</organism>
<keyword evidence="4" id="KW-1185">Reference proteome</keyword>
<name>A0ABN3V3U7_9PSEU</name>
<protein>
    <submittedName>
        <fullName evidence="3">Uncharacterized protein</fullName>
    </submittedName>
</protein>
<evidence type="ECO:0000313" key="4">
    <source>
        <dbReference type="Proteomes" id="UP001500979"/>
    </source>
</evidence>
<dbReference type="RefSeq" id="WP_344677896.1">
    <property type="nucleotide sequence ID" value="NZ_BAAAUX010000003.1"/>
</dbReference>
<keyword evidence="2" id="KW-0812">Transmembrane</keyword>
<evidence type="ECO:0000313" key="3">
    <source>
        <dbReference type="EMBL" id="GAA2776918.1"/>
    </source>
</evidence>
<dbReference type="EMBL" id="BAAAUX010000003">
    <property type="protein sequence ID" value="GAA2776918.1"/>
    <property type="molecule type" value="Genomic_DNA"/>
</dbReference>
<feature type="region of interest" description="Disordered" evidence="1">
    <location>
        <begin position="196"/>
        <end position="225"/>
    </location>
</feature>
<reference evidence="3 4" key="1">
    <citation type="journal article" date="2019" name="Int. J. Syst. Evol. Microbiol.">
        <title>The Global Catalogue of Microorganisms (GCM) 10K type strain sequencing project: providing services to taxonomists for standard genome sequencing and annotation.</title>
        <authorList>
            <consortium name="The Broad Institute Genomics Platform"/>
            <consortium name="The Broad Institute Genome Sequencing Center for Infectious Disease"/>
            <person name="Wu L."/>
            <person name="Ma J."/>
        </authorList>
    </citation>
    <scope>NUCLEOTIDE SEQUENCE [LARGE SCALE GENOMIC DNA]</scope>
    <source>
        <strain evidence="3 4">JCM 9383</strain>
    </source>
</reference>
<dbReference type="Proteomes" id="UP001500979">
    <property type="component" value="Unassembled WGS sequence"/>
</dbReference>
<sequence length="225" mass="23997">MHRHRQELVRLFRVALDRPRWQWVLAFAVSVWTLLWIGGQFTGSAPSALGVLEVLGGAVGVAAEQWTTQVAAVWHGAGAWPPVAGGLLWAATSERGQTPALLGWIAVMLGSERLGYRPAVLIAVATLVGFAVLIGLLSLTTARFVDRRSTLLPRDVLRASVTAATLSVVVPLVAPAAAIIRLGRPYITRAPRVLTPESGASGRGGWSRIPEQAKAPEQDRAPEPS</sequence>
<gene>
    <name evidence="3" type="ORF">GCM10010470_07180</name>
</gene>
<comment type="caution">
    <text evidence="3">The sequence shown here is derived from an EMBL/GenBank/DDBJ whole genome shotgun (WGS) entry which is preliminary data.</text>
</comment>
<keyword evidence="2" id="KW-0472">Membrane</keyword>
<proteinExistence type="predicted"/>
<evidence type="ECO:0000256" key="1">
    <source>
        <dbReference type="SAM" id="MobiDB-lite"/>
    </source>
</evidence>
<accession>A0ABN3V3U7</accession>